<name>A0A1V8M131_9GAMM</name>
<gene>
    <name evidence="1" type="ORF">AU255_17540</name>
</gene>
<protein>
    <submittedName>
        <fullName evidence="1">Uncharacterized protein</fullName>
    </submittedName>
</protein>
<dbReference type="Proteomes" id="UP000191980">
    <property type="component" value="Unassembled WGS sequence"/>
</dbReference>
<reference evidence="1 2" key="1">
    <citation type="submission" date="2015-12" db="EMBL/GenBank/DDBJ databases">
        <authorList>
            <person name="Shamseldin A."/>
            <person name="Moawad H."/>
            <person name="Abd El-Rahim W.M."/>
            <person name="Sadowsky M.J."/>
        </authorList>
    </citation>
    <scope>NUCLEOTIDE SEQUENCE [LARGE SCALE GENOMIC DNA]</scope>
    <source>
        <strain evidence="1 2">WF1</strain>
    </source>
</reference>
<evidence type="ECO:0000313" key="2">
    <source>
        <dbReference type="Proteomes" id="UP000191980"/>
    </source>
</evidence>
<proteinExistence type="predicted"/>
<dbReference type="OrthoDB" id="5572199at2"/>
<dbReference type="EMBL" id="LPUF01000004">
    <property type="protein sequence ID" value="OQK15280.1"/>
    <property type="molecule type" value="Genomic_DNA"/>
</dbReference>
<accession>A0A1V8M131</accession>
<keyword evidence="2" id="KW-1185">Reference proteome</keyword>
<evidence type="ECO:0000313" key="1">
    <source>
        <dbReference type="EMBL" id="OQK15280.1"/>
    </source>
</evidence>
<dbReference type="RefSeq" id="WP_080524232.1">
    <property type="nucleotide sequence ID" value="NZ_LPUF01000004.1"/>
</dbReference>
<dbReference type="AlphaFoldDB" id="A0A1V8M131"/>
<sequence length="144" mass="16010">MKKKTLIFIACLVGILAFQYKAVIPFAEKVASSSLFLEETGDEGSRLPSSTPMTTYAFNQCNIAIRDEVDSDINIIFPAEPLKSWSLGNYQYIINAEIELSSETGPAFFRKYACQIKYDDGKDPEGILDSDNWTLYGLSGISDL</sequence>
<comment type="caution">
    <text evidence="1">The sequence shown here is derived from an EMBL/GenBank/DDBJ whole genome shotgun (WGS) entry which is preliminary data.</text>
</comment>
<organism evidence="1 2">
    <name type="scientific">Methyloprofundus sedimenti</name>
    <dbReference type="NCBI Taxonomy" id="1420851"/>
    <lineage>
        <taxon>Bacteria</taxon>
        <taxon>Pseudomonadati</taxon>
        <taxon>Pseudomonadota</taxon>
        <taxon>Gammaproteobacteria</taxon>
        <taxon>Methylococcales</taxon>
        <taxon>Methylococcaceae</taxon>
        <taxon>Methyloprofundus</taxon>
    </lineage>
</organism>